<accession>A0A4R3KJK9</accession>
<dbReference type="InterPro" id="IPR027417">
    <property type="entry name" value="P-loop_NTPase"/>
</dbReference>
<evidence type="ECO:0000259" key="2">
    <source>
        <dbReference type="Pfam" id="PF20469"/>
    </source>
</evidence>
<proteinExistence type="predicted"/>
<dbReference type="GO" id="GO:0004519">
    <property type="term" value="F:endonuclease activity"/>
    <property type="evidence" value="ECO:0007669"/>
    <property type="project" value="UniProtKB-KW"/>
</dbReference>
<keyword evidence="4" id="KW-1185">Reference proteome</keyword>
<dbReference type="EMBL" id="SMAD01000024">
    <property type="protein sequence ID" value="TCS83951.1"/>
    <property type="molecule type" value="Genomic_DNA"/>
</dbReference>
<dbReference type="CDD" id="cd01026">
    <property type="entry name" value="TOPRIM_OLD"/>
    <property type="match status" value="1"/>
</dbReference>
<dbReference type="PANTHER" id="PTHR43581:SF4">
    <property type="entry name" value="ATP_GTP PHOSPHATASE"/>
    <property type="match status" value="1"/>
</dbReference>
<sequence length="519" mass="59550">MKLITKIKLQNFKRFEAFETQFNPQLNVLIGDNEAGKSSILTAIDLVLSGSRSKVETLGLDSLFNVAAIDNFLSGRRGYADLPVLYIELYLTDQSNEDLNGKVNSEGASYDGLRLVCSPLEDYSKHIKDILAQNNTIFPFEFYSISFKTFSGENYSGFRKYLSHILLDNTQINNEYATRSYIKALYNSSVEETEKYKHHNEYRKHKENFKNTVLKEMNDKQSTYQFSIRTSTKANLETDLTITEGGIDIDRKGKGNQCFIKTAFALKNKAGSLDAVLLEEPENHLSHVNMKKLIAKIDESESKQLFIATHSSLICSRLDLRKAILLNSNDTRSIGLNALPEDTAKFFMKAPDHNILEFILSQKVILVEGDAEFILMEALYINVTSKKPYEDGVHIISVDGTSFKRYLDIARLLKIKTAVIRDNDHDFQSNCLERYSEYTDDLINVFYENCNDRYTFEVSVYQDNQTICDQIFVQKRRSLSVQDYMLKNKADCAFELLNTRAEQIATPDYIRNAFTWIKE</sequence>
<dbReference type="OrthoDB" id="9792800at2"/>
<evidence type="ECO:0000313" key="3">
    <source>
        <dbReference type="EMBL" id="TCS83951.1"/>
    </source>
</evidence>
<feature type="domain" description="OLD protein-like TOPRIM" evidence="2">
    <location>
        <begin position="360"/>
        <end position="424"/>
    </location>
</feature>
<dbReference type="InterPro" id="IPR034139">
    <property type="entry name" value="TOPRIM_OLD"/>
</dbReference>
<feature type="domain" description="Endonuclease GajA/Old nuclease/RecF-like AAA" evidence="1">
    <location>
        <begin position="4"/>
        <end position="212"/>
    </location>
</feature>
<evidence type="ECO:0000313" key="4">
    <source>
        <dbReference type="Proteomes" id="UP000295807"/>
    </source>
</evidence>
<dbReference type="RefSeq" id="WP_132130764.1">
    <property type="nucleotide sequence ID" value="NZ_CP042432.1"/>
</dbReference>
<dbReference type="InterPro" id="IPR041685">
    <property type="entry name" value="AAA_GajA/Old/RecF-like"/>
</dbReference>
<dbReference type="Pfam" id="PF20469">
    <property type="entry name" value="OLD-like_TOPRIM"/>
    <property type="match status" value="1"/>
</dbReference>
<dbReference type="Pfam" id="PF13175">
    <property type="entry name" value="AAA_15"/>
    <property type="match status" value="1"/>
</dbReference>
<dbReference type="PANTHER" id="PTHR43581">
    <property type="entry name" value="ATP/GTP PHOSPHATASE"/>
    <property type="match status" value="1"/>
</dbReference>
<dbReference type="InterPro" id="IPR051396">
    <property type="entry name" value="Bact_Antivir_Def_Nuclease"/>
</dbReference>
<protein>
    <submittedName>
        <fullName evidence="3">Putative ATP-dependent endonuclease of OLD family</fullName>
    </submittedName>
</protein>
<comment type="caution">
    <text evidence="3">The sequence shown here is derived from an EMBL/GenBank/DDBJ whole genome shotgun (WGS) entry which is preliminary data.</text>
</comment>
<organism evidence="3 4">
    <name type="scientific">Anseongella ginsenosidimutans</name>
    <dbReference type="NCBI Taxonomy" id="496056"/>
    <lineage>
        <taxon>Bacteria</taxon>
        <taxon>Pseudomonadati</taxon>
        <taxon>Bacteroidota</taxon>
        <taxon>Sphingobacteriia</taxon>
        <taxon>Sphingobacteriales</taxon>
        <taxon>Sphingobacteriaceae</taxon>
        <taxon>Anseongella</taxon>
    </lineage>
</organism>
<dbReference type="SUPFAM" id="SSF52540">
    <property type="entry name" value="P-loop containing nucleoside triphosphate hydrolases"/>
    <property type="match status" value="1"/>
</dbReference>
<gene>
    <name evidence="3" type="ORF">EDD80_1248</name>
</gene>
<name>A0A4R3KJK9_9SPHI</name>
<evidence type="ECO:0000259" key="1">
    <source>
        <dbReference type="Pfam" id="PF13175"/>
    </source>
</evidence>
<keyword evidence="3" id="KW-0378">Hydrolase</keyword>
<dbReference type="AlphaFoldDB" id="A0A4R3KJK9"/>
<keyword evidence="3" id="KW-0255">Endonuclease</keyword>
<dbReference type="Gene3D" id="3.40.50.300">
    <property type="entry name" value="P-loop containing nucleotide triphosphate hydrolases"/>
    <property type="match status" value="1"/>
</dbReference>
<dbReference type="Proteomes" id="UP000295807">
    <property type="component" value="Unassembled WGS sequence"/>
</dbReference>
<keyword evidence="3" id="KW-0540">Nuclease</keyword>
<reference evidence="3 4" key="1">
    <citation type="submission" date="2019-03" db="EMBL/GenBank/DDBJ databases">
        <title>Genomic Encyclopedia of Type Strains, Phase IV (KMG-IV): sequencing the most valuable type-strain genomes for metagenomic binning, comparative biology and taxonomic classification.</title>
        <authorList>
            <person name="Goeker M."/>
        </authorList>
    </citation>
    <scope>NUCLEOTIDE SEQUENCE [LARGE SCALE GENOMIC DNA]</scope>
    <source>
        <strain evidence="3 4">DSM 21100</strain>
    </source>
</reference>